<dbReference type="GO" id="GO:0004691">
    <property type="term" value="F:cAMP-dependent protein kinase activity"/>
    <property type="evidence" value="ECO:0007669"/>
    <property type="project" value="TreeGrafter"/>
</dbReference>
<reference evidence="10 11" key="1">
    <citation type="submission" date="2017-03" db="EMBL/GenBank/DDBJ databases">
        <title>An alternative strategy for trypanosome survival in the mammalian bloodstream revealed through genome and transcriptome analysis of the ubiquitous bovine parasite Trypanosoma (Megatrypanum) theileri.</title>
        <authorList>
            <person name="Kelly S."/>
            <person name="Ivens A."/>
            <person name="Mott A."/>
            <person name="O'Neill E."/>
            <person name="Emms D."/>
            <person name="Macleod O."/>
            <person name="Voorheis P."/>
            <person name="Matthews J."/>
            <person name="Matthews K."/>
            <person name="Carrington M."/>
        </authorList>
    </citation>
    <scope>NUCLEOTIDE SEQUENCE [LARGE SCALE GENOMIC DNA]</scope>
    <source>
        <strain evidence="10">Edinburgh</strain>
    </source>
</reference>
<keyword evidence="3 6" id="KW-0547">Nucleotide-binding</keyword>
<keyword evidence="4 10" id="KW-0418">Kinase</keyword>
<accession>A0A1X0NWB6</accession>
<evidence type="ECO:0000313" key="10">
    <source>
        <dbReference type="EMBL" id="ORC88995.1"/>
    </source>
</evidence>
<dbReference type="FunFam" id="1.10.510.10:FF:000571">
    <property type="entry name" value="Maternal embryonic leucine zipper kinase"/>
    <property type="match status" value="1"/>
</dbReference>
<proteinExistence type="predicted"/>
<dbReference type="PANTHER" id="PTHR24353:SF37">
    <property type="entry name" value="CAMP-DEPENDENT PROTEIN KINASE CATALYTIC SUBUNIT PRKX"/>
    <property type="match status" value="1"/>
</dbReference>
<evidence type="ECO:0000259" key="8">
    <source>
        <dbReference type="PROSITE" id="PS50011"/>
    </source>
</evidence>
<dbReference type="Proteomes" id="UP000192257">
    <property type="component" value="Unassembled WGS sequence"/>
</dbReference>
<evidence type="ECO:0000313" key="11">
    <source>
        <dbReference type="Proteomes" id="UP000192257"/>
    </source>
</evidence>
<feature type="region of interest" description="Disordered" evidence="7">
    <location>
        <begin position="1038"/>
        <end position="1085"/>
    </location>
</feature>
<dbReference type="InterPro" id="IPR017441">
    <property type="entry name" value="Protein_kinase_ATP_BS"/>
</dbReference>
<feature type="region of interest" description="Disordered" evidence="7">
    <location>
        <begin position="397"/>
        <end position="479"/>
    </location>
</feature>
<feature type="compositionally biased region" description="Low complexity" evidence="7">
    <location>
        <begin position="453"/>
        <end position="477"/>
    </location>
</feature>
<dbReference type="PROSITE" id="PS00107">
    <property type="entry name" value="PROTEIN_KINASE_ATP"/>
    <property type="match status" value="1"/>
</dbReference>
<dbReference type="InterPro" id="IPR008271">
    <property type="entry name" value="Ser/Thr_kinase_AS"/>
</dbReference>
<keyword evidence="11" id="KW-1185">Reference proteome</keyword>
<dbReference type="Gene3D" id="1.10.510.10">
    <property type="entry name" value="Transferase(Phosphotransferase) domain 1"/>
    <property type="match status" value="1"/>
</dbReference>
<evidence type="ECO:0000259" key="9">
    <source>
        <dbReference type="PROSITE" id="PS51285"/>
    </source>
</evidence>
<evidence type="ECO:0000256" key="7">
    <source>
        <dbReference type="SAM" id="MobiDB-lite"/>
    </source>
</evidence>
<dbReference type="InterPro" id="IPR011009">
    <property type="entry name" value="Kinase-like_dom_sf"/>
</dbReference>
<evidence type="ECO:0000256" key="6">
    <source>
        <dbReference type="PROSITE-ProRule" id="PRU10141"/>
    </source>
</evidence>
<comment type="caution">
    <text evidence="10">The sequence shown here is derived from an EMBL/GenBank/DDBJ whole genome shotgun (WGS) entry which is preliminary data.</text>
</comment>
<keyword evidence="5 6" id="KW-0067">ATP-binding</keyword>
<feature type="domain" description="Protein kinase" evidence="8">
    <location>
        <begin position="760"/>
        <end position="1023"/>
    </location>
</feature>
<sequence length="1214" mass="136154">MVSPVSVCYPTLSSTGFINGNSDEKGGSREGNIIRQLPHIDWIKFDQHSDVILRKYAKLLLSVENEKEVSDPTVVKYSSNLKRMSKKKVDSSSSSSESGESTECNSLSSLTLTSSRSPALQIAALQLGWSGVRMLFHYIVYVASGETPQQRQCSAGSSNNITEKVVSLSTTVSSINALTFKEKLPLRILDEKIILDDSIRQHHHQQQQYKQQQYKQQQERNQQHIVDTTDDVRVTDFTIDDSHDGVNDMANATLPSVLFSIPDTTTTTTTTFTPGVSVSHTTGTEPDANKVDISAGIEEGMHNLQRFSTKTVLEQICSLAAHFDLEDEDLVQLMILPFEIAQQVLGDRLISFGDNFHSSKGASVSSVLRPLFRSMIVPILQGIRLILREKTPQSILVEDNNSNNNHHDHNGINIGSNNNNKNKTIKTAIEEHLPKRKSERGKASKRLHKNVPNNNGESGSNNNSSSNNNNNNNKSNGVTKENLIPWQTEFSSIDSPHFFSEVSPRCCESHLFQLLGEQNCSIMHFAISSKLWNRVNSLKEAAHLAMEKSSEVLCPLRTRFFSLRRQYIYLYSPLDNINPIAILPLSLPSTTVLDNTKVPFLETLKIPPSGETFHVELISEENTNITIDTVRTINNILIVDNHISHVNTEWDSSIMKKIKGEMRFGVYVLRLLVGGWVHHFIFQLDILRSVWAHRLDVAHTMGMFPKAPPSSSLLLLSSTTTTTRRTTSTTKQCKDTKLLPVCFPAFLRGRLALSFGLSAFTTVRVLGTGTFGRVLLVRHSFTGGLYALKVLRKTSFTSLRNVVEVRRERSILDGLNSPYITRIHATFQTASRVYFLLDYLPGGELLQHTCQSPNHRFDENVGRFFIAELAIAVDHLQQHGIVHRDIKGDNLVLDEDGHVILTDFGFAKHILDETGQPIRQHMCCGTLAYIAPEMLYDVKTRGYGFEVDWWSLGVVLFTLLTGFFPFLRPTHRETVQAIVSQPLQFPEEPLLSEEAKDILQRLIHKDPQRRIASLQALKQHAFFRGFDWKACEERQMPPPLRLAMNDDNDNDNDDEKGKSEGTTPAAGKVLVSSDSDSDDRSSYTAAFTEEEEQIKLAQRVYSKNTAPLVIEGENDLFGDFYIQQEMNGSARDDDSDFDYTIPMNWEADTQPHRRHGFTLIPVMATSRIAMPSVGGEIMDGLVGDFNESAYLSIDSMNLGRETTPSLPRMCSPTP</sequence>
<dbReference type="InterPro" id="IPR045270">
    <property type="entry name" value="STKc_AGC"/>
</dbReference>
<feature type="binding site" evidence="6">
    <location>
        <position position="789"/>
    </location>
    <ligand>
        <name>ATP</name>
        <dbReference type="ChEBI" id="CHEBI:30616"/>
    </ligand>
</feature>
<dbReference type="InterPro" id="IPR000719">
    <property type="entry name" value="Prot_kinase_dom"/>
</dbReference>
<gene>
    <name evidence="10" type="ORF">TM35_000142060</name>
</gene>
<dbReference type="CDD" id="cd05123">
    <property type="entry name" value="STKc_AGC"/>
    <property type="match status" value="1"/>
</dbReference>
<name>A0A1X0NWB6_9TRYP</name>
<dbReference type="GeneID" id="39985431"/>
<organism evidence="10 11">
    <name type="scientific">Trypanosoma theileri</name>
    <dbReference type="NCBI Taxonomy" id="67003"/>
    <lineage>
        <taxon>Eukaryota</taxon>
        <taxon>Discoba</taxon>
        <taxon>Euglenozoa</taxon>
        <taxon>Kinetoplastea</taxon>
        <taxon>Metakinetoplastina</taxon>
        <taxon>Trypanosomatida</taxon>
        <taxon>Trypanosomatidae</taxon>
        <taxon>Trypanosoma</taxon>
    </lineage>
</organism>
<dbReference type="Gene3D" id="3.30.200.20">
    <property type="entry name" value="Phosphorylase Kinase, domain 1"/>
    <property type="match status" value="1"/>
</dbReference>
<dbReference type="PROSITE" id="PS50011">
    <property type="entry name" value="PROTEIN_KINASE_DOM"/>
    <property type="match status" value="1"/>
</dbReference>
<protein>
    <submittedName>
        <fullName evidence="10">RAC-beta serine/threonine protein kinase</fullName>
    </submittedName>
</protein>
<evidence type="ECO:0000256" key="5">
    <source>
        <dbReference type="ARBA" id="ARBA00022840"/>
    </source>
</evidence>
<dbReference type="EMBL" id="NBCO01000014">
    <property type="protein sequence ID" value="ORC88995.1"/>
    <property type="molecule type" value="Genomic_DNA"/>
</dbReference>
<dbReference type="InterPro" id="IPR000961">
    <property type="entry name" value="AGC-kinase_C"/>
</dbReference>
<dbReference type="SMART" id="SM00220">
    <property type="entry name" value="S_TKc"/>
    <property type="match status" value="1"/>
</dbReference>
<evidence type="ECO:0000256" key="3">
    <source>
        <dbReference type="ARBA" id="ARBA00022741"/>
    </source>
</evidence>
<dbReference type="OrthoDB" id="273274at2759"/>
<evidence type="ECO:0000256" key="1">
    <source>
        <dbReference type="ARBA" id="ARBA00022527"/>
    </source>
</evidence>
<evidence type="ECO:0000256" key="2">
    <source>
        <dbReference type="ARBA" id="ARBA00022679"/>
    </source>
</evidence>
<dbReference type="AlphaFoldDB" id="A0A1X0NWB6"/>
<dbReference type="GO" id="GO:0005952">
    <property type="term" value="C:cAMP-dependent protein kinase complex"/>
    <property type="evidence" value="ECO:0007669"/>
    <property type="project" value="TreeGrafter"/>
</dbReference>
<dbReference type="PANTHER" id="PTHR24353">
    <property type="entry name" value="CYCLIC NUCLEOTIDE-DEPENDENT PROTEIN KINASE"/>
    <property type="match status" value="1"/>
</dbReference>
<evidence type="ECO:0000256" key="4">
    <source>
        <dbReference type="ARBA" id="ARBA00022777"/>
    </source>
</evidence>
<dbReference type="VEuPathDB" id="TriTrypDB:TM35_000142060"/>
<dbReference type="RefSeq" id="XP_028883061.1">
    <property type="nucleotide sequence ID" value="XM_029025651.1"/>
</dbReference>
<feature type="compositionally biased region" description="Low complexity" evidence="7">
    <location>
        <begin position="411"/>
        <end position="422"/>
    </location>
</feature>
<dbReference type="PROSITE" id="PS00108">
    <property type="entry name" value="PROTEIN_KINASE_ST"/>
    <property type="match status" value="1"/>
</dbReference>
<dbReference type="PROSITE" id="PS51285">
    <property type="entry name" value="AGC_KINASE_CTER"/>
    <property type="match status" value="1"/>
</dbReference>
<dbReference type="STRING" id="67003.A0A1X0NWB6"/>
<keyword evidence="1 10" id="KW-0723">Serine/threonine-protein kinase</keyword>
<dbReference type="Pfam" id="PF00069">
    <property type="entry name" value="Pkinase"/>
    <property type="match status" value="1"/>
</dbReference>
<dbReference type="GO" id="GO:0005524">
    <property type="term" value="F:ATP binding"/>
    <property type="evidence" value="ECO:0007669"/>
    <property type="project" value="UniProtKB-UniRule"/>
</dbReference>
<keyword evidence="2" id="KW-0808">Transferase</keyword>
<feature type="domain" description="AGC-kinase C-terminal" evidence="9">
    <location>
        <begin position="1024"/>
        <end position="1132"/>
    </location>
</feature>
<dbReference type="SUPFAM" id="SSF56112">
    <property type="entry name" value="Protein kinase-like (PK-like)"/>
    <property type="match status" value="1"/>
</dbReference>
<feature type="compositionally biased region" description="Basic residues" evidence="7">
    <location>
        <begin position="434"/>
        <end position="449"/>
    </location>
</feature>